<dbReference type="Gene3D" id="3.40.50.2000">
    <property type="entry name" value="Glycogen Phosphorylase B"/>
    <property type="match status" value="2"/>
</dbReference>
<keyword evidence="3" id="KW-1185">Reference proteome</keyword>
<evidence type="ECO:0000259" key="1">
    <source>
        <dbReference type="Pfam" id="PF00534"/>
    </source>
</evidence>
<dbReference type="InterPro" id="IPR001296">
    <property type="entry name" value="Glyco_trans_1"/>
</dbReference>
<name>A0A1L8MNL8_9STRE</name>
<dbReference type="OrthoDB" id="9804196at2"/>
<comment type="caution">
    <text evidence="2">The sequence shown here is derived from an EMBL/GenBank/DDBJ whole genome shotgun (WGS) entry which is preliminary data.</text>
</comment>
<evidence type="ECO:0000313" key="3">
    <source>
        <dbReference type="Proteomes" id="UP000182015"/>
    </source>
</evidence>
<dbReference type="Pfam" id="PF00534">
    <property type="entry name" value="Glycos_transf_1"/>
    <property type="match status" value="1"/>
</dbReference>
<dbReference type="Proteomes" id="UP000182015">
    <property type="component" value="Unassembled WGS sequence"/>
</dbReference>
<dbReference type="InterPro" id="IPR050194">
    <property type="entry name" value="Glycosyltransferase_grp1"/>
</dbReference>
<dbReference type="PANTHER" id="PTHR45947:SF3">
    <property type="entry name" value="SULFOQUINOVOSYL TRANSFERASE SQD2"/>
    <property type="match status" value="1"/>
</dbReference>
<sequence length="365" mass="41964">MVKILHTIPALDGGGADRVIYDYCVRMIPQIQFDFIVHSDQKGILEEELEALGCQIYHIKPARNGIFSYIKSIYKILNENNYDMIHVSQGYWGYLYILLAQVCGIKIRIAHAHMANVPENNLTTLKRKIFSKLTIISATDLFACGIDAAKWMWGEKNYRHNNVKIMVNAIDGEKFAFNQNLRNQLRKDWNIQNQFVIGNVGRLAHQKNQSFLLDVFSEIKKLKDNSKLILIGRGELEEELKSKAKRLGLSDSVVFTGVRTDVDQLLNMLDVFVLPSLFEGLPITLIEVQMNGLPTVVSDNITDESKFTDNYLSISLEDSLTTWAEKIISLNTKRISLPDDIKNLRDVNYLAKQQERWYMERLEKM</sequence>
<proteinExistence type="predicted"/>
<reference evidence="3" key="1">
    <citation type="submission" date="2016-06" db="EMBL/GenBank/DDBJ databases">
        <authorList>
            <person name="de Vries S.P.W."/>
            <person name="Hadjirin N.F."/>
            <person name="Lay E.M."/>
            <person name="Zadoks R.N."/>
            <person name="Peacock S.J."/>
            <person name="Parkhill J."/>
            <person name="Grant A.J."/>
            <person name="Mcdougall S."/>
            <person name="Holmes M.A."/>
        </authorList>
    </citation>
    <scope>NUCLEOTIDE SEQUENCE [LARGE SCALE GENOMIC DNA]</scope>
    <source>
        <strain evidence="3">NZ1587</strain>
    </source>
</reference>
<dbReference type="RefSeq" id="WP_071792997.1">
    <property type="nucleotide sequence ID" value="NZ_LZDD01000001.1"/>
</dbReference>
<evidence type="ECO:0000313" key="2">
    <source>
        <dbReference type="EMBL" id="OJF72341.1"/>
    </source>
</evidence>
<dbReference type="AlphaFoldDB" id="A0A1L8MNL8"/>
<protein>
    <recommendedName>
        <fullName evidence="1">Glycosyl transferase family 1 domain-containing protein</fullName>
    </recommendedName>
</protein>
<dbReference type="SUPFAM" id="SSF53756">
    <property type="entry name" value="UDP-Glycosyltransferase/glycogen phosphorylase"/>
    <property type="match status" value="1"/>
</dbReference>
<dbReference type="PANTHER" id="PTHR45947">
    <property type="entry name" value="SULFOQUINOVOSYL TRANSFERASE SQD2"/>
    <property type="match status" value="1"/>
</dbReference>
<dbReference type="GO" id="GO:0016758">
    <property type="term" value="F:hexosyltransferase activity"/>
    <property type="evidence" value="ECO:0007669"/>
    <property type="project" value="TreeGrafter"/>
</dbReference>
<dbReference type="STRING" id="1856638.A9Q68_02010"/>
<organism evidence="2 3">
    <name type="scientific">Streptococcus bovimastitidis</name>
    <dbReference type="NCBI Taxonomy" id="1856638"/>
    <lineage>
        <taxon>Bacteria</taxon>
        <taxon>Bacillati</taxon>
        <taxon>Bacillota</taxon>
        <taxon>Bacilli</taxon>
        <taxon>Lactobacillales</taxon>
        <taxon>Streptococcaceae</taxon>
        <taxon>Streptococcus</taxon>
    </lineage>
</organism>
<dbReference type="EMBL" id="LZDD01000001">
    <property type="protein sequence ID" value="OJF72341.1"/>
    <property type="molecule type" value="Genomic_DNA"/>
</dbReference>
<accession>A0A1L8MNL8</accession>
<feature type="domain" description="Glycosyl transferase family 1" evidence="1">
    <location>
        <begin position="184"/>
        <end position="305"/>
    </location>
</feature>
<gene>
    <name evidence="2" type="ORF">A9Q68_02010</name>
</gene>
<dbReference type="CDD" id="cd03812">
    <property type="entry name" value="GT4_CapH-like"/>
    <property type="match status" value="1"/>
</dbReference>